<evidence type="ECO:0008006" key="4">
    <source>
        <dbReference type="Google" id="ProtNLM"/>
    </source>
</evidence>
<comment type="caution">
    <text evidence="2">The sequence shown here is derived from an EMBL/GenBank/DDBJ whole genome shotgun (WGS) entry which is preliminary data.</text>
</comment>
<feature type="transmembrane region" description="Helical" evidence="1">
    <location>
        <begin position="94"/>
        <end position="111"/>
    </location>
</feature>
<name>A0A0G0RQN4_9BACT</name>
<feature type="transmembrane region" description="Helical" evidence="1">
    <location>
        <begin position="211"/>
        <end position="227"/>
    </location>
</feature>
<dbReference type="EMBL" id="LBYQ01000009">
    <property type="protein sequence ID" value="KKR54994.1"/>
    <property type="molecule type" value="Genomic_DNA"/>
</dbReference>
<feature type="transmembrane region" description="Helical" evidence="1">
    <location>
        <begin position="67"/>
        <end position="88"/>
    </location>
</feature>
<sequence>MKNFIPIALILISSLIISFPLFKPGLYQMHDDQHVARLYLFDKSLKEGQFPVRWVDELGFGFGYPLFVFYPPFVYMLGEVFHLLGLGFIDSVKLVFFFSIFLSGLAMFVLAKELWGKLAGLTSAMFYMILPYRAVDVYVRGALAESFSFVWLPLILWSFYKLSNLQEQSDYKLSNLQERSDFKLYRGKSANYILLSATFLALLMITHNLIFLPFMLILPMYLFFLFLKASDKKLFTVNCLLSTVLALGLSAFFWIPAIFEKKYILVDQLLLTNLADFRIHFVYLQQLWNWTWGFGGSAAGLADGISFKIGKLHILASVATFVLATVLLKKNRGFSKLSTFNLQLSTVFFFLFILSAFMTTAYSKIIWELFPPLAYLQFPWRFLIFTGLFSSALAGALIYLLRVTIFRLLAFFVLIILLLLSNLKLFKPQNYRLDLTDEKATSYDVIAWDVSKTSFEYVPKGVELKKDELGNQIINITKMELPLDKIDVTPKTTAIYNQEYSSSKIKFDMDASDRTTVKANIFSFPGWNLKVDGKPTSFSDNNPLKLITFEVSQGMHEITLEFAGTFMRNLANFIS</sequence>
<dbReference type="AlphaFoldDB" id="A0A0G0RQN4"/>
<dbReference type="Proteomes" id="UP000034489">
    <property type="component" value="Unassembled WGS sequence"/>
</dbReference>
<feature type="transmembrane region" description="Helical" evidence="1">
    <location>
        <begin position="239"/>
        <end position="259"/>
    </location>
</feature>
<protein>
    <recommendedName>
        <fullName evidence="4">Membrane protein 6-pyruvoyl-tetrahydropterin synthase-related domain-containing protein</fullName>
    </recommendedName>
</protein>
<evidence type="ECO:0000313" key="2">
    <source>
        <dbReference type="EMBL" id="KKR54994.1"/>
    </source>
</evidence>
<evidence type="ECO:0000313" key="3">
    <source>
        <dbReference type="Proteomes" id="UP000034489"/>
    </source>
</evidence>
<proteinExistence type="predicted"/>
<accession>A0A0G0RQN4</accession>
<feature type="transmembrane region" description="Helical" evidence="1">
    <location>
        <begin position="408"/>
        <end position="426"/>
    </location>
</feature>
<organism evidence="2 3">
    <name type="scientific">Candidatus Curtissbacteria bacterium GW2011_GWA1_40_24</name>
    <dbReference type="NCBI Taxonomy" id="1618406"/>
    <lineage>
        <taxon>Bacteria</taxon>
        <taxon>Candidatus Curtissiibacteriota</taxon>
    </lineage>
</organism>
<gene>
    <name evidence="2" type="ORF">UT92_C0009G0001</name>
</gene>
<feature type="transmembrane region" description="Helical" evidence="1">
    <location>
        <begin position="141"/>
        <end position="160"/>
    </location>
</feature>
<feature type="transmembrane region" description="Helical" evidence="1">
    <location>
        <begin position="309"/>
        <end position="328"/>
    </location>
</feature>
<feature type="transmembrane region" description="Helical" evidence="1">
    <location>
        <begin position="340"/>
        <end position="362"/>
    </location>
</feature>
<feature type="transmembrane region" description="Helical" evidence="1">
    <location>
        <begin position="382"/>
        <end position="401"/>
    </location>
</feature>
<keyword evidence="1" id="KW-0472">Membrane</keyword>
<reference evidence="2 3" key="1">
    <citation type="journal article" date="2015" name="Nature">
        <title>rRNA introns, odd ribosomes, and small enigmatic genomes across a large radiation of phyla.</title>
        <authorList>
            <person name="Brown C.T."/>
            <person name="Hug L.A."/>
            <person name="Thomas B.C."/>
            <person name="Sharon I."/>
            <person name="Castelle C.J."/>
            <person name="Singh A."/>
            <person name="Wilkins M.J."/>
            <person name="Williams K.H."/>
            <person name="Banfield J.F."/>
        </authorList>
    </citation>
    <scope>NUCLEOTIDE SEQUENCE [LARGE SCALE GENOMIC DNA]</scope>
</reference>
<keyword evidence="1" id="KW-0812">Transmembrane</keyword>
<keyword evidence="1" id="KW-1133">Transmembrane helix</keyword>
<evidence type="ECO:0000256" key="1">
    <source>
        <dbReference type="SAM" id="Phobius"/>
    </source>
</evidence>
<feature type="non-terminal residue" evidence="2">
    <location>
        <position position="575"/>
    </location>
</feature>
<feature type="transmembrane region" description="Helical" evidence="1">
    <location>
        <begin position="6"/>
        <end position="22"/>
    </location>
</feature>
<feature type="transmembrane region" description="Helical" evidence="1">
    <location>
        <begin position="189"/>
        <end position="205"/>
    </location>
</feature>